<feature type="domain" description="MobA/VirD2-like nuclease" evidence="2">
    <location>
        <begin position="73"/>
        <end position="167"/>
    </location>
</feature>
<evidence type="ECO:0000256" key="1">
    <source>
        <dbReference type="SAM" id="MobiDB-lite"/>
    </source>
</evidence>
<evidence type="ECO:0000313" key="3">
    <source>
        <dbReference type="EMBL" id="NWD97028.1"/>
    </source>
</evidence>
<keyword evidence="4" id="KW-1185">Reference proteome</keyword>
<reference evidence="3 4" key="1">
    <citation type="submission" date="2020-04" db="EMBL/GenBank/DDBJ databases">
        <title>Molecular characterization of pseudomonads from Agaricus bisporus reveal novel blotch 2 pathogens in Western Europe.</title>
        <authorList>
            <person name="Taparia T."/>
            <person name="Krijger M."/>
            <person name="Haynes E."/>
            <person name="Elpinstone J.G."/>
            <person name="Noble R."/>
            <person name="Van Der Wolf J."/>
        </authorList>
    </citation>
    <scope>NUCLEOTIDE SEQUENCE [LARGE SCALE GENOMIC DNA]</scope>
    <source>
        <strain evidence="3 4">P7774</strain>
    </source>
</reference>
<proteinExistence type="predicted"/>
<feature type="region of interest" description="Disordered" evidence="1">
    <location>
        <begin position="480"/>
        <end position="499"/>
    </location>
</feature>
<dbReference type="EMBL" id="JACARY010000047">
    <property type="protein sequence ID" value="NWD97028.1"/>
    <property type="molecule type" value="Genomic_DNA"/>
</dbReference>
<dbReference type="InterPro" id="IPR005094">
    <property type="entry name" value="Endonuclease_MobA/VirD2"/>
</dbReference>
<dbReference type="Proteomes" id="UP000572863">
    <property type="component" value="Unassembled WGS sequence"/>
</dbReference>
<sequence>MIIKKPEGDLSANLSNKNEIVFNIDYFLKKAFHKNEPDTCSLPFVKNFNDNHSYSNFIADYFMDDLNKGQKFAALCDIVSFSPDDFDVDNLTLEDKQKAFKVVKSYVRQVYGSRTFVADYHIDNGKLHYHIVVKNKDKLGNCYTTKAFNDFDKKERIAAKLEKQFNLEVVENRKCVLEEQQRLNDFQYSPTAHLQRFKKHNPAAYADKVDQLTAMNDFIRSTAKKSKSPQELFQILKANNIGIRINNDNAANLAFSFVDGNDNSLKASQVNLSMKYLKTKFKDFSDEQLKDIVRQAVEFKPERITHSLAWVGERIDFEPKIKTKKDTMQWRLKKYEAQEHSNIIRYYSVSKKGYEYDKFSYDKEKHSVSVYEVTPSTVRDALIVLINNSPCEAIKTESTNKNFCIESIKQSVELGLFDKEGFQYQMPNVKDFSAEDIKQLNDYLREKGKTEIEIKEVDGALLAIAKVEKPVIEAVHEAAEAPETAIPSKDTPAAPTPLEMADIGPQIQDIDEPTTSKPVEQVVWQNGDNEFENQEQENQHDDLIDYLNEDFNNEQLTSSEPQTIDASSYADLIDDLISDYKESWFISGIIDSVIEALDGSIEGEPNDIHALILDQIQNNEVDNELKTVVLERLENALICDIEHEVNSLKKMHLPGNSSHSIDEHRVFDKKCIPRLLNEEQKSQYMHRQNIYQLKDRLEEINPDVADDMNYAIKQRFQHGSEYKYAHNK</sequence>
<evidence type="ECO:0000313" key="4">
    <source>
        <dbReference type="Proteomes" id="UP000572863"/>
    </source>
</evidence>
<dbReference type="Pfam" id="PF03432">
    <property type="entry name" value="Relaxase"/>
    <property type="match status" value="1"/>
</dbReference>
<dbReference type="RefSeq" id="WP_177061024.1">
    <property type="nucleotide sequence ID" value="NZ_JACARY010000047.1"/>
</dbReference>
<name>A0ABX2QZ76_9PSED</name>
<gene>
    <name evidence="3" type="ORF">HX871_21600</name>
</gene>
<comment type="caution">
    <text evidence="3">The sequence shown here is derived from an EMBL/GenBank/DDBJ whole genome shotgun (WGS) entry which is preliminary data.</text>
</comment>
<organism evidence="3 4">
    <name type="scientific">Pseudomonas reactans</name>
    <dbReference type="NCBI Taxonomy" id="117680"/>
    <lineage>
        <taxon>Bacteria</taxon>
        <taxon>Pseudomonadati</taxon>
        <taxon>Pseudomonadota</taxon>
        <taxon>Gammaproteobacteria</taxon>
        <taxon>Pseudomonadales</taxon>
        <taxon>Pseudomonadaceae</taxon>
        <taxon>Pseudomonas</taxon>
    </lineage>
</organism>
<evidence type="ECO:0000259" key="2">
    <source>
        <dbReference type="Pfam" id="PF03432"/>
    </source>
</evidence>
<accession>A0ABX2QZ76</accession>
<protein>
    <submittedName>
        <fullName evidence="3">Relaxase/mobilization nuclease domain-containing protein</fullName>
    </submittedName>
</protein>